<feature type="chain" id="PRO_5047186702" evidence="1">
    <location>
        <begin position="25"/>
        <end position="330"/>
    </location>
</feature>
<reference evidence="4" key="1">
    <citation type="journal article" date="2019" name="Int. J. Syst. Evol. Microbiol.">
        <title>The Global Catalogue of Microorganisms (GCM) 10K type strain sequencing project: providing services to taxonomists for standard genome sequencing and annotation.</title>
        <authorList>
            <consortium name="The Broad Institute Genomics Platform"/>
            <consortium name="The Broad Institute Genome Sequencing Center for Infectious Disease"/>
            <person name="Wu L."/>
            <person name="Ma J."/>
        </authorList>
    </citation>
    <scope>NUCLEOTIDE SEQUENCE [LARGE SCALE GENOMIC DNA]</scope>
    <source>
        <strain evidence="4">JCM 1490</strain>
    </source>
</reference>
<dbReference type="Proteomes" id="UP001596455">
    <property type="component" value="Unassembled WGS sequence"/>
</dbReference>
<dbReference type="PROSITE" id="PS51257">
    <property type="entry name" value="PROKAR_LIPOPROTEIN"/>
    <property type="match status" value="1"/>
</dbReference>
<feature type="domain" description="SsuA/THI5-like" evidence="2">
    <location>
        <begin position="63"/>
        <end position="271"/>
    </location>
</feature>
<keyword evidence="1" id="KW-0732">Signal</keyword>
<feature type="signal peptide" evidence="1">
    <location>
        <begin position="1"/>
        <end position="24"/>
    </location>
</feature>
<accession>A0ABW2Q9F7</accession>
<gene>
    <name evidence="3" type="ORF">ACFQQL_11265</name>
</gene>
<evidence type="ECO:0000313" key="3">
    <source>
        <dbReference type="EMBL" id="MFC7405689.1"/>
    </source>
</evidence>
<comment type="caution">
    <text evidence="3">The sequence shown here is derived from an EMBL/GenBank/DDBJ whole genome shotgun (WGS) entry which is preliminary data.</text>
</comment>
<evidence type="ECO:0000256" key="1">
    <source>
        <dbReference type="SAM" id="SignalP"/>
    </source>
</evidence>
<keyword evidence="4" id="KW-1185">Reference proteome</keyword>
<sequence length="330" mass="34554">MRKRHMRALTVRALGLASAALLLAACSSQGQPGGTPTEGEDGLTPVTVAEVQGLPAEYLTFGIAEGYFEEQGLDVEVRAGAGGAANMPQVVSGDAQFAGSNVVSVMLGVQQGLDVTMVGPGTFGGDETGHGYQNVMVTDPQIQSMADLEGATIAINTLQNIDEVLIRASLRENGVDDSTVELVEMPFPDMEAALQGGQVDAVRIIEPFATIAEEGGARFLDGGTTAAVQPSLQIGSYVTSGQFAEENPEAVEGFRAGLAATAERVTEDPQALRDWLVENSDTPQAVVDAMVLPDYTDSVDVASLETLGDLMVEFGFAEEVPPVEDYVLQD</sequence>
<dbReference type="Gene3D" id="3.40.190.10">
    <property type="entry name" value="Periplasmic binding protein-like II"/>
    <property type="match status" value="2"/>
</dbReference>
<evidence type="ECO:0000313" key="4">
    <source>
        <dbReference type="Proteomes" id="UP001596455"/>
    </source>
</evidence>
<dbReference type="EMBL" id="JBHTCQ010000002">
    <property type="protein sequence ID" value="MFC7405689.1"/>
    <property type="molecule type" value="Genomic_DNA"/>
</dbReference>
<protein>
    <submittedName>
        <fullName evidence="3">ABC transporter substrate-binding protein</fullName>
    </submittedName>
</protein>
<evidence type="ECO:0000259" key="2">
    <source>
        <dbReference type="Pfam" id="PF09084"/>
    </source>
</evidence>
<dbReference type="RefSeq" id="WP_382394355.1">
    <property type="nucleotide sequence ID" value="NZ_JBHTCQ010000002.1"/>
</dbReference>
<dbReference type="PANTHER" id="PTHR30024">
    <property type="entry name" value="ALIPHATIC SULFONATES-BINDING PROTEIN-RELATED"/>
    <property type="match status" value="1"/>
</dbReference>
<name>A0ABW2Q9F7_9MICO</name>
<organism evidence="3 4">
    <name type="scientific">Georgenia alba</name>
    <dbReference type="NCBI Taxonomy" id="2233858"/>
    <lineage>
        <taxon>Bacteria</taxon>
        <taxon>Bacillati</taxon>
        <taxon>Actinomycetota</taxon>
        <taxon>Actinomycetes</taxon>
        <taxon>Micrococcales</taxon>
        <taxon>Bogoriellaceae</taxon>
        <taxon>Georgenia</taxon>
    </lineage>
</organism>
<proteinExistence type="predicted"/>
<dbReference type="InterPro" id="IPR015168">
    <property type="entry name" value="SsuA/THI5"/>
</dbReference>
<dbReference type="SUPFAM" id="SSF53850">
    <property type="entry name" value="Periplasmic binding protein-like II"/>
    <property type="match status" value="1"/>
</dbReference>
<dbReference type="Pfam" id="PF09084">
    <property type="entry name" value="NMT1"/>
    <property type="match status" value="1"/>
</dbReference>